<comment type="caution">
    <text evidence="2">The sequence shown here is derived from an EMBL/GenBank/DDBJ whole genome shotgun (WGS) entry which is preliminary data.</text>
</comment>
<proteinExistence type="predicted"/>
<feature type="compositionally biased region" description="Basic and acidic residues" evidence="1">
    <location>
        <begin position="81"/>
        <end position="94"/>
    </location>
</feature>
<organism evidence="2">
    <name type="scientific">bioreactor metagenome</name>
    <dbReference type="NCBI Taxonomy" id="1076179"/>
    <lineage>
        <taxon>unclassified sequences</taxon>
        <taxon>metagenomes</taxon>
        <taxon>ecological metagenomes</taxon>
    </lineage>
</organism>
<feature type="compositionally biased region" description="Basic and acidic residues" evidence="1">
    <location>
        <begin position="111"/>
        <end position="146"/>
    </location>
</feature>
<evidence type="ECO:0000256" key="1">
    <source>
        <dbReference type="SAM" id="MobiDB-lite"/>
    </source>
</evidence>
<accession>A0A644YTG5</accession>
<sequence>MENEGKHDAEGLRFLCPCPCGRTSPRVDGPHQRTQEPSQGVGLGVPRRRLRPLVEDLRTSEGTWDFGAFPPGRRHHHPGIRLKDRRPETAHVDRGGSPVRPCGRTRREAHRRGEKEGLGHDPGQRHERPCPGAVDRAHERGPETFHRNTQGSVGSTGRLLLRRQENVPGTERSSRRSALP</sequence>
<feature type="region of interest" description="Disordered" evidence="1">
    <location>
        <begin position="65"/>
        <end position="180"/>
    </location>
</feature>
<reference evidence="2" key="1">
    <citation type="submission" date="2019-08" db="EMBL/GenBank/DDBJ databases">
        <authorList>
            <person name="Kucharzyk K."/>
            <person name="Murdoch R.W."/>
            <person name="Higgins S."/>
            <person name="Loffler F."/>
        </authorList>
    </citation>
    <scope>NUCLEOTIDE SEQUENCE</scope>
</reference>
<protein>
    <submittedName>
        <fullName evidence="2">Uncharacterized protein</fullName>
    </submittedName>
</protein>
<dbReference type="AlphaFoldDB" id="A0A644YTG5"/>
<evidence type="ECO:0000313" key="2">
    <source>
        <dbReference type="EMBL" id="MPM31609.1"/>
    </source>
</evidence>
<feature type="region of interest" description="Disordered" evidence="1">
    <location>
        <begin position="20"/>
        <end position="47"/>
    </location>
</feature>
<gene>
    <name evidence="2" type="ORF">SDC9_78165</name>
</gene>
<name>A0A644YTG5_9ZZZZ</name>
<dbReference type="EMBL" id="VSSQ01006123">
    <property type="protein sequence ID" value="MPM31609.1"/>
    <property type="molecule type" value="Genomic_DNA"/>
</dbReference>